<evidence type="ECO:0000313" key="2">
    <source>
        <dbReference type="Proteomes" id="UP000189835"/>
    </source>
</evidence>
<proteinExistence type="predicted"/>
<sequence length="116" mass="13012">MTESNEDYNKPILDSDSEKEGIIPLAEAIAFFIYHEPNDKLAVNGFKYVIKHGGKIFQVFVREGDDENAQHTPYESGGEDYLSLLEGRHALFAEVQRLLSTAAPQIITLLDDIKLS</sequence>
<evidence type="ECO:0000313" key="1">
    <source>
        <dbReference type="EMBL" id="OPF20122.1"/>
    </source>
</evidence>
<dbReference type="AlphaFoldDB" id="A0A1V4BZS4"/>
<comment type="caution">
    <text evidence="1">The sequence shown here is derived from an EMBL/GenBank/DDBJ whole genome shotgun (WGS) entry which is preliminary data.</text>
</comment>
<dbReference type="EMBL" id="MVGR01000001">
    <property type="protein sequence ID" value="OPF20122.1"/>
    <property type="molecule type" value="Genomic_DNA"/>
</dbReference>
<organism evidence="1 2">
    <name type="scientific">Microcystis aeruginosa KW</name>
    <dbReference type="NCBI Taxonomy" id="1960155"/>
    <lineage>
        <taxon>Bacteria</taxon>
        <taxon>Bacillati</taxon>
        <taxon>Cyanobacteriota</taxon>
        <taxon>Cyanophyceae</taxon>
        <taxon>Oscillatoriophycideae</taxon>
        <taxon>Chroococcales</taxon>
        <taxon>Microcystaceae</taxon>
        <taxon>Microcystis</taxon>
    </lineage>
</organism>
<accession>A0A1V4BZS4</accession>
<reference evidence="1 2" key="1">
    <citation type="submission" date="2017-02" db="EMBL/GenBank/DDBJ databases">
        <title>Genome sequence of Microcystis aeruginosa KW.</title>
        <authorList>
            <person name="Oh H.-M."/>
            <person name="Ahn C.-Y."/>
            <person name="Jeong H."/>
            <person name="Srivastava A."/>
            <person name="Lee H.-G."/>
            <person name="Kang S.-R."/>
        </authorList>
    </citation>
    <scope>NUCLEOTIDE SEQUENCE [LARGE SCALE GENOMIC DNA]</scope>
    <source>
        <strain evidence="1 2">KW</strain>
    </source>
</reference>
<dbReference type="Proteomes" id="UP000189835">
    <property type="component" value="Unassembled WGS sequence"/>
</dbReference>
<gene>
    <name evidence="1" type="ORF">B1L04_01260</name>
</gene>
<protein>
    <submittedName>
        <fullName evidence="1">Uncharacterized protein</fullName>
    </submittedName>
</protein>
<name>A0A1V4BZS4_MICAE</name>
<dbReference type="RefSeq" id="WP_079205522.1">
    <property type="nucleotide sequence ID" value="NZ_MVGR01000001.1"/>
</dbReference>